<protein>
    <recommendedName>
        <fullName evidence="3 11">NADH dehydrogenase [ubiquinone] iron-sulfur protein 4, mitochondrial</fullName>
    </recommendedName>
</protein>
<dbReference type="GO" id="GO:0022900">
    <property type="term" value="P:electron transport chain"/>
    <property type="evidence" value="ECO:0007669"/>
    <property type="project" value="InterPro"/>
</dbReference>
<dbReference type="PANTHER" id="PTHR12219:SF8">
    <property type="entry name" value="NADH DEHYDROGENASE [UBIQUINONE] IRON-SULFUR PROTEIN 4, MITOCHONDRIAL"/>
    <property type="match status" value="1"/>
</dbReference>
<keyword evidence="10 11" id="KW-0472">Membrane</keyword>
<reference evidence="13" key="1">
    <citation type="submission" date="2022-11" db="UniProtKB">
        <authorList>
            <consortium name="WormBaseParasite"/>
        </authorList>
    </citation>
    <scope>IDENTIFICATION</scope>
</reference>
<evidence type="ECO:0000313" key="12">
    <source>
        <dbReference type="Proteomes" id="UP000887566"/>
    </source>
</evidence>
<evidence type="ECO:0000256" key="11">
    <source>
        <dbReference type="RuleBase" id="RU367010"/>
    </source>
</evidence>
<comment type="similarity">
    <text evidence="2 11">Belongs to the complex I NDUFS4 subunit family.</text>
</comment>
<dbReference type="InterPro" id="IPR006885">
    <property type="entry name" value="NADH_UbQ_FeS_4_mit-like"/>
</dbReference>
<dbReference type="FunFam" id="3.30.160.190:FF:000001">
    <property type="entry name" value="NADH-ubiquinone oxidoreductase 21 kDa subunit mitochondrial"/>
    <property type="match status" value="1"/>
</dbReference>
<dbReference type="Pfam" id="PF04800">
    <property type="entry name" value="NDUS4"/>
    <property type="match status" value="1"/>
</dbReference>
<dbReference type="GO" id="GO:0005743">
    <property type="term" value="C:mitochondrial inner membrane"/>
    <property type="evidence" value="ECO:0007669"/>
    <property type="project" value="UniProtKB-SubCell"/>
</dbReference>
<keyword evidence="9 11" id="KW-0496">Mitochondrion</keyword>
<evidence type="ECO:0000256" key="1">
    <source>
        <dbReference type="ARBA" id="ARBA00003195"/>
    </source>
</evidence>
<dbReference type="WBParaSite" id="PSAMB.scaffold812size40942.g9059.t1">
    <property type="protein sequence ID" value="PSAMB.scaffold812size40942.g9059.t1"/>
    <property type="gene ID" value="PSAMB.scaffold812size40942.g9059"/>
</dbReference>
<name>A0A914XH70_9BILA</name>
<dbReference type="AlphaFoldDB" id="A0A914XH70"/>
<comment type="function">
    <text evidence="1 11">Accessory subunit of the mitochondrial membrane respiratory chain NADH dehydrogenase (Complex I), that is believed not to be involved in catalysis. Complex I functions in the transfer of electrons from NADH to the respiratory chain. The immediate electron acceptor for the enzyme is believed to be ubiquinone.</text>
</comment>
<dbReference type="PANTHER" id="PTHR12219">
    <property type="entry name" value="NADH-UBIQUINONE OXIDOREDUCTASE"/>
    <property type="match status" value="1"/>
</dbReference>
<evidence type="ECO:0000313" key="13">
    <source>
        <dbReference type="WBParaSite" id="PSAMB.scaffold812size40942.g9059.t1"/>
    </source>
</evidence>
<evidence type="ECO:0000256" key="3">
    <source>
        <dbReference type="ARBA" id="ARBA00015796"/>
    </source>
</evidence>
<proteinExistence type="inferred from homology"/>
<evidence type="ECO:0000256" key="8">
    <source>
        <dbReference type="ARBA" id="ARBA00022982"/>
    </source>
</evidence>
<evidence type="ECO:0000256" key="9">
    <source>
        <dbReference type="ARBA" id="ARBA00023128"/>
    </source>
</evidence>
<keyword evidence="5 11" id="KW-0679">Respiratory chain</keyword>
<dbReference type="Proteomes" id="UP000887566">
    <property type="component" value="Unplaced"/>
</dbReference>
<dbReference type="Gene3D" id="3.30.160.190">
    <property type="entry name" value="atu1810 like domain"/>
    <property type="match status" value="1"/>
</dbReference>
<comment type="subcellular location">
    <subcellularLocation>
        <location evidence="11">Mitochondrion inner membrane</location>
        <topology evidence="11">Peripheral membrane protein</topology>
        <orientation evidence="11">Matrix side</orientation>
    </subcellularLocation>
</comment>
<keyword evidence="7 11" id="KW-0809">Transit peptide</keyword>
<accession>A0A914XH70</accession>
<evidence type="ECO:0000256" key="4">
    <source>
        <dbReference type="ARBA" id="ARBA00022448"/>
    </source>
</evidence>
<keyword evidence="12" id="KW-1185">Reference proteome</keyword>
<evidence type="ECO:0000256" key="6">
    <source>
        <dbReference type="ARBA" id="ARBA00022792"/>
    </source>
</evidence>
<keyword evidence="8 11" id="KW-0249">Electron transport</keyword>
<keyword evidence="6 11" id="KW-0999">Mitochondrion inner membrane</keyword>
<evidence type="ECO:0000256" key="5">
    <source>
        <dbReference type="ARBA" id="ARBA00022660"/>
    </source>
</evidence>
<sequence>MLRTTSKLAHRALTASVQARAFSKDFHDEMAPIVRNRPDAAKKSLEDFVNPPGPKVESITLSGIRDEVMDIAGIPEEHVIQRRARVFRPAREATQTAWNNTKLWKIELDNRERWDNPLMGWSSTGDPLSNISMQLDFASKEDAIRFCVKNRWEYEVEEPKERQIKAKAYGANFSWNKRTRVGTK</sequence>
<dbReference type="InterPro" id="IPR038532">
    <property type="entry name" value="NDUFS4-like_sf"/>
</dbReference>
<evidence type="ECO:0000256" key="10">
    <source>
        <dbReference type="ARBA" id="ARBA00023136"/>
    </source>
</evidence>
<evidence type="ECO:0000256" key="7">
    <source>
        <dbReference type="ARBA" id="ARBA00022946"/>
    </source>
</evidence>
<organism evidence="12 13">
    <name type="scientific">Plectus sambesii</name>
    <dbReference type="NCBI Taxonomy" id="2011161"/>
    <lineage>
        <taxon>Eukaryota</taxon>
        <taxon>Metazoa</taxon>
        <taxon>Ecdysozoa</taxon>
        <taxon>Nematoda</taxon>
        <taxon>Chromadorea</taxon>
        <taxon>Plectida</taxon>
        <taxon>Plectina</taxon>
        <taxon>Plectoidea</taxon>
        <taxon>Plectidae</taxon>
        <taxon>Plectus</taxon>
    </lineage>
</organism>
<evidence type="ECO:0000256" key="2">
    <source>
        <dbReference type="ARBA" id="ARBA00005882"/>
    </source>
</evidence>
<keyword evidence="4 11" id="KW-0813">Transport</keyword>